<protein>
    <recommendedName>
        <fullName evidence="1">Phage tail collar domain-containing protein</fullName>
    </recommendedName>
</protein>
<dbReference type="eggNOG" id="COG4675">
    <property type="taxonomic scope" value="Bacteria"/>
</dbReference>
<dbReference type="SUPFAM" id="SSF88874">
    <property type="entry name" value="Receptor-binding domain of short tail fibre protein gp12"/>
    <property type="match status" value="1"/>
</dbReference>
<reference evidence="3" key="1">
    <citation type="journal article" date="2014" name="Genome Announc.">
        <title>Full-genome sequence of the plant growth-promoting bacterium Pseudomonas protegens CHA0.</title>
        <authorList>
            <person name="Jousset A."/>
            <person name="Schuldes J."/>
            <person name="Keel C."/>
            <person name="Maurhofer M."/>
            <person name="Daniel R."/>
            <person name="Scheu S."/>
            <person name="Thuermer A."/>
        </authorList>
    </citation>
    <scope>NUCLEOTIDE SEQUENCE [LARGE SCALE GENOMIC DNA]</scope>
    <source>
        <strain evidence="3">DSM 19095 / LMG 27888 / CFBP 6595 / CHA0</strain>
    </source>
</reference>
<dbReference type="GeneID" id="57476548"/>
<name>A0A2C9ENT0_PSEPH</name>
<dbReference type="KEGG" id="pprc:PFLCHA0_c35580"/>
<proteinExistence type="predicted"/>
<evidence type="ECO:0000313" key="3">
    <source>
        <dbReference type="Proteomes" id="UP000013940"/>
    </source>
</evidence>
<dbReference type="RefSeq" id="WP_015635979.1">
    <property type="nucleotide sequence ID" value="NC_021237.1"/>
</dbReference>
<dbReference type="Gene3D" id="3.90.1340.10">
    <property type="entry name" value="Phage tail collar domain"/>
    <property type="match status" value="1"/>
</dbReference>
<dbReference type="Proteomes" id="UP000013940">
    <property type="component" value="Chromosome"/>
</dbReference>
<dbReference type="EMBL" id="CP003190">
    <property type="protein sequence ID" value="AGL85326.1"/>
    <property type="molecule type" value="Genomic_DNA"/>
</dbReference>
<sequence length="194" mass="20327">MSDAYLGEIRMFAGNFAPKGWALCNGTELPVKGNDALFSLIGSTYGGDGRNTFKLPDYRGRTPVGQGSGPGLSSWSLAERAGVEQITLTAENTPPHIHGFQVSANEAASAVPVAITPPINSLSFGKFKRVSPTDSVTGLYSKGTNNSTMVSLNPSFLSPALGVANKSVAPHSNMMGSLVINYIICMTGLYPSKP</sequence>
<dbReference type="AlphaFoldDB" id="A0A2C9ENT0"/>
<dbReference type="Pfam" id="PF07484">
    <property type="entry name" value="Collar"/>
    <property type="match status" value="1"/>
</dbReference>
<dbReference type="InterPro" id="IPR037053">
    <property type="entry name" value="Phage_tail_collar_dom_sf"/>
</dbReference>
<evidence type="ECO:0000259" key="1">
    <source>
        <dbReference type="Pfam" id="PF07484"/>
    </source>
</evidence>
<feature type="domain" description="Phage tail collar" evidence="1">
    <location>
        <begin position="7"/>
        <end position="63"/>
    </location>
</feature>
<dbReference type="HOGENOM" id="CLU_087872_1_1_6"/>
<gene>
    <name evidence="2" type="ORF">PFLCHA0_c35580</name>
</gene>
<accession>A0A2C9ENT0</accession>
<organism evidence="2 3">
    <name type="scientific">Pseudomonas protegens (strain DSM 19095 / LMG 27888 / CFBP 6595 / CHA0)</name>
    <dbReference type="NCBI Taxonomy" id="1124983"/>
    <lineage>
        <taxon>Bacteria</taxon>
        <taxon>Pseudomonadati</taxon>
        <taxon>Pseudomonadota</taxon>
        <taxon>Gammaproteobacteria</taxon>
        <taxon>Pseudomonadales</taxon>
        <taxon>Pseudomonadaceae</taxon>
        <taxon>Pseudomonas</taxon>
    </lineage>
</organism>
<dbReference type="InterPro" id="IPR011083">
    <property type="entry name" value="Phage_tail_collar_dom"/>
</dbReference>
<evidence type="ECO:0000313" key="2">
    <source>
        <dbReference type="EMBL" id="AGL85326.1"/>
    </source>
</evidence>